<sequence>MSYSHLNQPQIVSNVDKLVRAILANQISFTEVRKQLNDLYYPFMDNLDDDLFYSESIHAFIGSTQSIVGDSYPCDVIWDHDKTQRFIKTLSFYKNDIKNENIAWRYNEGQNTKSLESHIRSLTTHYSKLLFVSVDLKYATETSHLVTIDDFDSHMNKMRDFISNQKTCFEHLQGHAWALEQGGKNGGLHCHLLLIYNGSERQKDYYLGKEVGEKWQGITGGLGTYYNWNTVANKRKYEKEGLLGIGMIHRDDPLAVKNAIRTASYLTKIDKCEQQLKVWLPNMRTFGRGQFDVPWRRGIRR</sequence>
<keyword evidence="2" id="KW-1185">Reference proteome</keyword>
<proteinExistence type="predicted"/>
<accession>A0A5C7A187</accession>
<dbReference type="RefSeq" id="WP_147224302.1">
    <property type="nucleotide sequence ID" value="NZ_CAJGYY010000001.1"/>
</dbReference>
<dbReference type="OrthoDB" id="8592743at2"/>
<reference evidence="1 2" key="1">
    <citation type="submission" date="2019-08" db="EMBL/GenBank/DDBJ databases">
        <title>Genome sequence of Psychrobacter frigidicola ACAM304 (type strain).</title>
        <authorList>
            <person name="Bowman J.P."/>
        </authorList>
    </citation>
    <scope>NUCLEOTIDE SEQUENCE [LARGE SCALE GENOMIC DNA]</scope>
    <source>
        <strain evidence="1 2">ACAM 304</strain>
    </source>
</reference>
<evidence type="ECO:0000313" key="1">
    <source>
        <dbReference type="EMBL" id="TXD96206.1"/>
    </source>
</evidence>
<dbReference type="Proteomes" id="UP000321903">
    <property type="component" value="Unassembled WGS sequence"/>
</dbReference>
<evidence type="ECO:0000313" key="2">
    <source>
        <dbReference type="Proteomes" id="UP000321903"/>
    </source>
</evidence>
<organism evidence="1 2">
    <name type="scientific">Psychrobacter frigidicola</name>
    <dbReference type="NCBI Taxonomy" id="45611"/>
    <lineage>
        <taxon>Bacteria</taxon>
        <taxon>Pseudomonadati</taxon>
        <taxon>Pseudomonadota</taxon>
        <taxon>Gammaproteobacteria</taxon>
        <taxon>Moraxellales</taxon>
        <taxon>Moraxellaceae</taxon>
        <taxon>Psychrobacter</taxon>
    </lineage>
</organism>
<gene>
    <name evidence="1" type="ORF">ES754_11260</name>
</gene>
<dbReference type="EMBL" id="VORZ01000004">
    <property type="protein sequence ID" value="TXD96206.1"/>
    <property type="molecule type" value="Genomic_DNA"/>
</dbReference>
<name>A0A5C7A187_9GAMM</name>
<dbReference type="AlphaFoldDB" id="A0A5C7A187"/>
<protein>
    <submittedName>
        <fullName evidence="1">Inovirus Gp2 family protein</fullName>
    </submittedName>
</protein>
<comment type="caution">
    <text evidence="1">The sequence shown here is derived from an EMBL/GenBank/DDBJ whole genome shotgun (WGS) entry which is preliminary data.</text>
</comment>